<dbReference type="Pfam" id="PF14627">
    <property type="entry name" value="DUF4453"/>
    <property type="match status" value="1"/>
</dbReference>
<dbReference type="Pfam" id="PF13308">
    <property type="entry name" value="YARHG"/>
    <property type="match status" value="1"/>
</dbReference>
<comment type="caution">
    <text evidence="3">The sequence shown here is derived from an EMBL/GenBank/DDBJ whole genome shotgun (WGS) entry which is preliminary data.</text>
</comment>
<sequence>MKRLAIAMALLAAPPAFAATGCEDIWFTRNLLMDRAGYCFGSPLGQALFDNSNCIGQNVQPPASAQPLIQKIQQLEQTHQCQVNTNQTWLDMDDMAFRRAMRDLPLYEDFPGGCISWNGPQTPLHDGYTAPLGVVGNIQTGDNVYYNYEAVDEWVYVSAHNAQTDQFKAAGWMYWPGADPCDQMIP</sequence>
<dbReference type="InterPro" id="IPR027920">
    <property type="entry name" value="DUF4453"/>
</dbReference>
<dbReference type="InterPro" id="IPR025582">
    <property type="entry name" value="YARHG_dom"/>
</dbReference>
<feature type="chain" id="PRO_5046406800" evidence="1">
    <location>
        <begin position="19"/>
        <end position="186"/>
    </location>
</feature>
<dbReference type="RefSeq" id="WP_138864204.1">
    <property type="nucleotide sequence ID" value="NZ_VCPC01000002.1"/>
</dbReference>
<feature type="signal peptide" evidence="1">
    <location>
        <begin position="1"/>
        <end position="18"/>
    </location>
</feature>
<protein>
    <submittedName>
        <fullName evidence="3">DUF4453 domain-containing protein</fullName>
    </submittedName>
</protein>
<proteinExistence type="predicted"/>
<evidence type="ECO:0000313" key="4">
    <source>
        <dbReference type="Proteomes" id="UP001191082"/>
    </source>
</evidence>
<keyword evidence="1" id="KW-0732">Signal</keyword>
<evidence type="ECO:0000256" key="1">
    <source>
        <dbReference type="SAM" id="SignalP"/>
    </source>
</evidence>
<name>A0ABY2XB98_9RHOB</name>
<dbReference type="Proteomes" id="UP001191082">
    <property type="component" value="Unassembled WGS sequence"/>
</dbReference>
<dbReference type="EMBL" id="VCPC01000002">
    <property type="protein sequence ID" value="TMV13652.1"/>
    <property type="molecule type" value="Genomic_DNA"/>
</dbReference>
<evidence type="ECO:0000259" key="2">
    <source>
        <dbReference type="SMART" id="SM01324"/>
    </source>
</evidence>
<gene>
    <name evidence="3" type="ORF">FGK64_13060</name>
</gene>
<dbReference type="PROSITE" id="PS51257">
    <property type="entry name" value="PROKAR_LIPOPROTEIN"/>
    <property type="match status" value="1"/>
</dbReference>
<keyword evidence="4" id="KW-1185">Reference proteome</keyword>
<reference evidence="3 4" key="1">
    <citation type="submission" date="2019-05" db="EMBL/GenBank/DDBJ databases">
        <title>Marivita sp. nov. isolated from sea sediment.</title>
        <authorList>
            <person name="Kim W."/>
        </authorList>
    </citation>
    <scope>NUCLEOTIDE SEQUENCE [LARGE SCALE GENOMIC DNA]</scope>
    <source>
        <strain evidence="3 4">CAU 1492</strain>
    </source>
</reference>
<evidence type="ECO:0000313" key="3">
    <source>
        <dbReference type="EMBL" id="TMV13652.1"/>
    </source>
</evidence>
<organism evidence="3 4">
    <name type="scientific">Arenibacterium halophilum</name>
    <dbReference type="NCBI Taxonomy" id="2583821"/>
    <lineage>
        <taxon>Bacteria</taxon>
        <taxon>Pseudomonadati</taxon>
        <taxon>Pseudomonadota</taxon>
        <taxon>Alphaproteobacteria</taxon>
        <taxon>Rhodobacterales</taxon>
        <taxon>Paracoccaceae</taxon>
        <taxon>Arenibacterium</taxon>
    </lineage>
</organism>
<feature type="domain" description="YARHG" evidence="2">
    <location>
        <begin position="4"/>
        <end position="77"/>
    </location>
</feature>
<accession>A0ABY2XB98</accession>
<dbReference type="SMART" id="SM01324">
    <property type="entry name" value="YARHG"/>
    <property type="match status" value="1"/>
</dbReference>